<evidence type="ECO:0000256" key="1">
    <source>
        <dbReference type="SAM" id="Coils"/>
    </source>
</evidence>
<organism evidence="2 3">
    <name type="scientific">Hevea brasiliensis</name>
    <name type="common">Para rubber tree</name>
    <name type="synonym">Siphonia brasiliensis</name>
    <dbReference type="NCBI Taxonomy" id="3981"/>
    <lineage>
        <taxon>Eukaryota</taxon>
        <taxon>Viridiplantae</taxon>
        <taxon>Streptophyta</taxon>
        <taxon>Embryophyta</taxon>
        <taxon>Tracheophyta</taxon>
        <taxon>Spermatophyta</taxon>
        <taxon>Magnoliopsida</taxon>
        <taxon>eudicotyledons</taxon>
        <taxon>Gunneridae</taxon>
        <taxon>Pentapetalae</taxon>
        <taxon>rosids</taxon>
        <taxon>fabids</taxon>
        <taxon>Malpighiales</taxon>
        <taxon>Euphorbiaceae</taxon>
        <taxon>Crotonoideae</taxon>
        <taxon>Micrandreae</taxon>
        <taxon>Hevea</taxon>
    </lineage>
</organism>
<evidence type="ECO:0000313" key="2">
    <source>
        <dbReference type="EMBL" id="KAF2320504.1"/>
    </source>
</evidence>
<keyword evidence="1" id="KW-0175">Coiled coil</keyword>
<feature type="coiled-coil region" evidence="1">
    <location>
        <begin position="102"/>
        <end position="136"/>
    </location>
</feature>
<evidence type="ECO:0000313" key="3">
    <source>
        <dbReference type="Proteomes" id="UP000467840"/>
    </source>
</evidence>
<accession>A0A6A6N5B0</accession>
<name>A0A6A6N5B0_HEVBR</name>
<dbReference type="Proteomes" id="UP000467840">
    <property type="component" value="Chromosome 10"/>
</dbReference>
<keyword evidence="3" id="KW-1185">Reference proteome</keyword>
<reference evidence="2 3" key="1">
    <citation type="journal article" date="2020" name="Mol. Plant">
        <title>The Chromosome-Based Rubber Tree Genome Provides New Insights into Spurge Genome Evolution and Rubber Biosynthesis.</title>
        <authorList>
            <person name="Liu J."/>
            <person name="Shi C."/>
            <person name="Shi C.C."/>
            <person name="Li W."/>
            <person name="Zhang Q.J."/>
            <person name="Zhang Y."/>
            <person name="Li K."/>
            <person name="Lu H.F."/>
            <person name="Shi C."/>
            <person name="Zhu S.T."/>
            <person name="Xiao Z.Y."/>
            <person name="Nan H."/>
            <person name="Yue Y."/>
            <person name="Zhu X.G."/>
            <person name="Wu Y."/>
            <person name="Hong X.N."/>
            <person name="Fan G.Y."/>
            <person name="Tong Y."/>
            <person name="Zhang D."/>
            <person name="Mao C.L."/>
            <person name="Liu Y.L."/>
            <person name="Hao S.J."/>
            <person name="Liu W.Q."/>
            <person name="Lv M.Q."/>
            <person name="Zhang H.B."/>
            <person name="Liu Y."/>
            <person name="Hu-Tang G.R."/>
            <person name="Wang J.P."/>
            <person name="Wang J.H."/>
            <person name="Sun Y.H."/>
            <person name="Ni S.B."/>
            <person name="Chen W.B."/>
            <person name="Zhang X.C."/>
            <person name="Jiao Y.N."/>
            <person name="Eichler E.E."/>
            <person name="Li G.H."/>
            <person name="Liu X."/>
            <person name="Gao L.Z."/>
        </authorList>
    </citation>
    <scope>NUCLEOTIDE SEQUENCE [LARGE SCALE GENOMIC DNA]</scope>
    <source>
        <strain evidence="3">cv. GT1</strain>
        <tissue evidence="2">Leaf</tissue>
    </source>
</reference>
<protein>
    <submittedName>
        <fullName evidence="2">Uncharacterized protein</fullName>
    </submittedName>
</protein>
<gene>
    <name evidence="2" type="ORF">GH714_027818</name>
</gene>
<comment type="caution">
    <text evidence="2">The sequence shown here is derived from an EMBL/GenBank/DDBJ whole genome shotgun (WGS) entry which is preliminary data.</text>
</comment>
<dbReference type="AlphaFoldDB" id="A0A6A6N5B0"/>
<sequence length="160" mass="17106">MNEDAAIDAFIDHILNVDGPKGSSWKLASSSSPSLLQALNIVMSGLKQGITLMANPSDLAQVEEAISSLIAASASLSLSADEASALQRTRSEEGTKAYASQIKECRSDRDLLKVQIVDLENQLAKAREDLEVVGSKLGGLHQDLKQQGALFQRIGKSRKS</sequence>
<proteinExistence type="predicted"/>
<dbReference type="EMBL" id="JAAGAX010000003">
    <property type="protein sequence ID" value="KAF2320504.1"/>
    <property type="molecule type" value="Genomic_DNA"/>
</dbReference>